<comment type="caution">
    <text evidence="2">The sequence shown here is derived from an EMBL/GenBank/DDBJ whole genome shotgun (WGS) entry which is preliminary data.</text>
</comment>
<evidence type="ECO:0008006" key="4">
    <source>
        <dbReference type="Google" id="ProtNLM"/>
    </source>
</evidence>
<protein>
    <recommendedName>
        <fullName evidence="4">Flagellar protein FliL</fullName>
    </recommendedName>
</protein>
<feature type="signal peptide" evidence="1">
    <location>
        <begin position="1"/>
        <end position="21"/>
    </location>
</feature>
<evidence type="ECO:0000256" key="1">
    <source>
        <dbReference type="SAM" id="SignalP"/>
    </source>
</evidence>
<dbReference type="EMBL" id="PDVP01000013">
    <property type="protein sequence ID" value="PHP65717.1"/>
    <property type="molecule type" value="Genomic_DNA"/>
</dbReference>
<dbReference type="RefSeq" id="WP_099307743.1">
    <property type="nucleotide sequence ID" value="NZ_PDVP01000013.1"/>
</dbReference>
<keyword evidence="1" id="KW-0732">Signal</keyword>
<dbReference type="AlphaFoldDB" id="A0A2G1QJL0"/>
<keyword evidence="3" id="KW-1185">Reference proteome</keyword>
<proteinExistence type="predicted"/>
<reference evidence="2 3" key="1">
    <citation type="submission" date="2017-10" db="EMBL/GenBank/DDBJ databases">
        <title>Sedimentibacterium mangrovi gen. nov., sp. nov., a novel member of family Phyllobacteriacea isolated from mangrove sediment.</title>
        <authorList>
            <person name="Liao H."/>
            <person name="Tian Y."/>
        </authorList>
    </citation>
    <scope>NUCLEOTIDE SEQUENCE [LARGE SCALE GENOMIC DNA]</scope>
    <source>
        <strain evidence="2 3">X9-2-2</strain>
    </source>
</reference>
<accession>A0A2G1QJL0</accession>
<evidence type="ECO:0000313" key="2">
    <source>
        <dbReference type="EMBL" id="PHP65717.1"/>
    </source>
</evidence>
<sequence>MIKSILFGLVAIAAAFGGGLASTLMPAGAPVEEMAADQQAAEPEPVFWDSGILVAPVIRNGTVAEYRTLNIIVKTGANSSPDRYPMVPIRIQEIYQELLLSPEFIEKMIDTAVNPKVISENISLRLTEAFPDSDVKDVLVVHADRFAPNELRKNLIDDNGTVGVGHEVKKGVETEKAH</sequence>
<dbReference type="Proteomes" id="UP000221168">
    <property type="component" value="Unassembled WGS sequence"/>
</dbReference>
<feature type="chain" id="PRO_5013672809" description="Flagellar protein FliL" evidence="1">
    <location>
        <begin position="22"/>
        <end position="178"/>
    </location>
</feature>
<gene>
    <name evidence="2" type="ORF">CSC94_17875</name>
</gene>
<name>A0A2G1QJL0_9HYPH</name>
<organism evidence="2 3">
    <name type="scientific">Zhengella mangrovi</name>
    <dbReference type="NCBI Taxonomy" id="1982044"/>
    <lineage>
        <taxon>Bacteria</taxon>
        <taxon>Pseudomonadati</taxon>
        <taxon>Pseudomonadota</taxon>
        <taxon>Alphaproteobacteria</taxon>
        <taxon>Hyphomicrobiales</taxon>
        <taxon>Notoacmeibacteraceae</taxon>
        <taxon>Zhengella</taxon>
    </lineage>
</organism>
<evidence type="ECO:0000313" key="3">
    <source>
        <dbReference type="Proteomes" id="UP000221168"/>
    </source>
</evidence>